<evidence type="ECO:0000256" key="1">
    <source>
        <dbReference type="ARBA" id="ARBA00004651"/>
    </source>
</evidence>
<evidence type="ECO:0000313" key="11">
    <source>
        <dbReference type="Proteomes" id="UP000178449"/>
    </source>
</evidence>
<proteinExistence type="inferred from homology"/>
<dbReference type="InterPro" id="IPR000045">
    <property type="entry name" value="Prepilin_IV_endopep_pep"/>
</dbReference>
<evidence type="ECO:0000256" key="4">
    <source>
        <dbReference type="ARBA" id="ARBA00022692"/>
    </source>
</evidence>
<dbReference type="Proteomes" id="UP000178449">
    <property type="component" value="Unassembled WGS sequence"/>
</dbReference>
<dbReference type="PANTHER" id="PTHR30487">
    <property type="entry name" value="TYPE 4 PREPILIN-LIKE PROTEINS LEADER PEPTIDE-PROCESSING ENZYME"/>
    <property type="match status" value="1"/>
</dbReference>
<evidence type="ECO:0000259" key="9">
    <source>
        <dbReference type="Pfam" id="PF06750"/>
    </source>
</evidence>
<reference evidence="10 11" key="1">
    <citation type="journal article" date="2016" name="Nat. Commun.">
        <title>Thousands of microbial genomes shed light on interconnected biogeochemical processes in an aquifer system.</title>
        <authorList>
            <person name="Anantharaman K."/>
            <person name="Brown C.T."/>
            <person name="Hug L.A."/>
            <person name="Sharon I."/>
            <person name="Castelle C.J."/>
            <person name="Probst A.J."/>
            <person name="Thomas B.C."/>
            <person name="Singh A."/>
            <person name="Wilkins M.J."/>
            <person name="Karaoz U."/>
            <person name="Brodie E.L."/>
            <person name="Williams K.H."/>
            <person name="Hubbard S.S."/>
            <person name="Banfield J.F."/>
        </authorList>
    </citation>
    <scope>NUCLEOTIDE SEQUENCE [LARGE SCALE GENOMIC DNA]</scope>
</reference>
<dbReference type="GO" id="GO:0005886">
    <property type="term" value="C:plasma membrane"/>
    <property type="evidence" value="ECO:0007669"/>
    <property type="project" value="UniProtKB-SubCell"/>
</dbReference>
<evidence type="ECO:0008006" key="12">
    <source>
        <dbReference type="Google" id="ProtNLM"/>
    </source>
</evidence>
<evidence type="ECO:0000259" key="8">
    <source>
        <dbReference type="Pfam" id="PF01478"/>
    </source>
</evidence>
<sequence>MFPLGQGLFFFLAGTALSSFSLATVYRLERDLSLWARSACEGCSKSLGPLDLIPLLGWVFRRGACPHCAYKIPLRYPLLELAGGILALGLYLWGGAGPETYRALALWFGLGLISWLDFKTGQIYTLPIVFLAVLQGLYLGLWAPEARVDSLIGLLCGAGFFYWVSLLYRFFRGREGLGEGDASLLGLLGFTFGWSALLPLVFLSACLGVIGGVSLIIAGKTGWSDQLPYGPYLALSAALYAAAPEFWEHYFHLF</sequence>
<evidence type="ECO:0000313" key="10">
    <source>
        <dbReference type="EMBL" id="OGG94990.1"/>
    </source>
</evidence>
<evidence type="ECO:0000256" key="2">
    <source>
        <dbReference type="ARBA" id="ARBA00005801"/>
    </source>
</evidence>
<feature type="transmembrane region" description="Helical" evidence="7">
    <location>
        <begin position="192"/>
        <end position="217"/>
    </location>
</feature>
<protein>
    <recommendedName>
        <fullName evidence="12">Prepilin leader peptidase/N-methyltransferase</fullName>
    </recommendedName>
</protein>
<feature type="transmembrane region" description="Helical" evidence="7">
    <location>
        <begin position="76"/>
        <end position="94"/>
    </location>
</feature>
<comment type="subcellular location">
    <subcellularLocation>
        <location evidence="1">Cell membrane</location>
        <topology evidence="1">Multi-pass membrane protein</topology>
    </subcellularLocation>
</comment>
<accession>A0A1F6GA60</accession>
<dbReference type="Pfam" id="PF06750">
    <property type="entry name" value="A24_N_bact"/>
    <property type="match status" value="1"/>
</dbReference>
<dbReference type="Gene3D" id="1.20.120.1220">
    <property type="match status" value="1"/>
</dbReference>
<organism evidence="10 11">
    <name type="scientific">Candidatus Lambdaproteobacteria bacterium RIFOXYD2_FULL_50_16</name>
    <dbReference type="NCBI Taxonomy" id="1817772"/>
    <lineage>
        <taxon>Bacteria</taxon>
        <taxon>Pseudomonadati</taxon>
        <taxon>Pseudomonadota</taxon>
        <taxon>Candidatus Lambdaproteobacteria</taxon>
    </lineage>
</organism>
<keyword evidence="5 7" id="KW-1133">Transmembrane helix</keyword>
<evidence type="ECO:0000256" key="5">
    <source>
        <dbReference type="ARBA" id="ARBA00022989"/>
    </source>
</evidence>
<keyword evidence="6 7" id="KW-0472">Membrane</keyword>
<dbReference type="AlphaFoldDB" id="A0A1F6GA60"/>
<gene>
    <name evidence="10" type="ORF">A2527_06525</name>
</gene>
<dbReference type="EMBL" id="MFNE01000030">
    <property type="protein sequence ID" value="OGG94990.1"/>
    <property type="molecule type" value="Genomic_DNA"/>
</dbReference>
<dbReference type="GO" id="GO:0006465">
    <property type="term" value="P:signal peptide processing"/>
    <property type="evidence" value="ECO:0007669"/>
    <property type="project" value="TreeGrafter"/>
</dbReference>
<feature type="transmembrane region" description="Helical" evidence="7">
    <location>
        <begin position="123"/>
        <end position="144"/>
    </location>
</feature>
<feature type="domain" description="Prepilin type IV endopeptidase peptidase" evidence="8">
    <location>
        <begin position="106"/>
        <end position="212"/>
    </location>
</feature>
<keyword evidence="4 7" id="KW-0812">Transmembrane</keyword>
<feature type="domain" description="Prepilin peptidase A24 N-terminal" evidence="9">
    <location>
        <begin position="13"/>
        <end position="91"/>
    </location>
</feature>
<evidence type="ECO:0000256" key="3">
    <source>
        <dbReference type="ARBA" id="ARBA00022475"/>
    </source>
</evidence>
<feature type="transmembrane region" description="Helical" evidence="7">
    <location>
        <begin position="150"/>
        <end position="171"/>
    </location>
</feature>
<evidence type="ECO:0000256" key="6">
    <source>
        <dbReference type="ARBA" id="ARBA00023136"/>
    </source>
</evidence>
<dbReference type="PANTHER" id="PTHR30487:SF0">
    <property type="entry name" value="PREPILIN LEADER PEPTIDASE_N-METHYLTRANSFERASE-RELATED"/>
    <property type="match status" value="1"/>
</dbReference>
<comment type="similarity">
    <text evidence="2">Belongs to the peptidase A24 family.</text>
</comment>
<dbReference type="GO" id="GO:0004190">
    <property type="term" value="F:aspartic-type endopeptidase activity"/>
    <property type="evidence" value="ECO:0007669"/>
    <property type="project" value="InterPro"/>
</dbReference>
<comment type="caution">
    <text evidence="10">The sequence shown here is derived from an EMBL/GenBank/DDBJ whole genome shotgun (WGS) entry which is preliminary data.</text>
</comment>
<name>A0A1F6GA60_9PROT</name>
<dbReference type="InterPro" id="IPR050882">
    <property type="entry name" value="Prepilin_peptidase/N-MTase"/>
</dbReference>
<dbReference type="STRING" id="1817772.A2527_06525"/>
<dbReference type="Pfam" id="PF01478">
    <property type="entry name" value="Peptidase_A24"/>
    <property type="match status" value="1"/>
</dbReference>
<keyword evidence="3" id="KW-1003">Cell membrane</keyword>
<dbReference type="InterPro" id="IPR010627">
    <property type="entry name" value="Prepilin_pept_A24_N"/>
</dbReference>
<evidence type="ECO:0000256" key="7">
    <source>
        <dbReference type="SAM" id="Phobius"/>
    </source>
</evidence>